<organism evidence="15 16">
    <name type="scientific">Paenibacillus herberti</name>
    <dbReference type="NCBI Taxonomy" id="1619309"/>
    <lineage>
        <taxon>Bacteria</taxon>
        <taxon>Bacillati</taxon>
        <taxon>Bacillota</taxon>
        <taxon>Bacilli</taxon>
        <taxon>Bacillales</taxon>
        <taxon>Paenibacillaceae</taxon>
        <taxon>Paenibacillus</taxon>
    </lineage>
</organism>
<comment type="catalytic activity">
    <reaction evidence="1">
        <text>ATP + protein L-histidine = ADP + protein N-phospho-L-histidine.</text>
        <dbReference type="EC" id="2.7.13.3"/>
    </reaction>
</comment>
<evidence type="ECO:0000256" key="2">
    <source>
        <dbReference type="ARBA" id="ARBA00006402"/>
    </source>
</evidence>
<dbReference type="Pfam" id="PF01590">
    <property type="entry name" value="GAF"/>
    <property type="match status" value="1"/>
</dbReference>
<dbReference type="InterPro" id="IPR005467">
    <property type="entry name" value="His_kinase_dom"/>
</dbReference>
<dbReference type="Gene3D" id="3.30.450.40">
    <property type="match status" value="1"/>
</dbReference>
<dbReference type="PANTHER" id="PTHR45339">
    <property type="entry name" value="HYBRID SIGNAL TRANSDUCTION HISTIDINE KINASE J"/>
    <property type="match status" value="1"/>
</dbReference>
<dbReference type="PROSITE" id="PS50110">
    <property type="entry name" value="RESPONSE_REGULATORY"/>
    <property type="match status" value="1"/>
</dbReference>
<keyword evidence="5" id="KW-0808">Transferase</keyword>
<comment type="caution">
    <text evidence="15">The sequence shown here is derived from an EMBL/GenBank/DDBJ whole genome shotgun (WGS) entry which is preliminary data.</text>
</comment>
<sequence length="553" mass="61790">MNPEKLYSSSFDEAADHILDLLSRLLNLNTLFVAVNDGKTNRIMKALNRGQQLVKEGMVLPFFEAYCSLVPNKFGGSIVIPSTKVHASTATMAVTEKLGDHSFVGMPIRLADGSLYGTLCAMDQPGYPFSDWEIRTLHSMAMFLTYTVELEAENALQKERTNQLARRKQEDETRIQQLSQRHRTAQAKLSRNSDLLAMVSHEVRNSLNGNIGMTELMQQSEMSEELQTYVKFMEDSNKNLLQLLDNVLDYSKLDEGEMNLEIFPLDLLSLIEDSMFLYASQAQLKNLELLLDLNRELPLLYGDAGKIRQIVLNLLSNAIKFTSSGNITIQVRSNPIDNRPGYERVYIAVSDTGIGMTADEQEMLFQKYSRPHEGQGRQELGTGLGLYISRQLTELMGGKLEVESKPGKGSRFFFWIELKSEPMPLVQLNHKPVVGKRVLLLDDSEELLAILGSLLTSWGIHVSTCSEPMEIMSLLEQGYSYDALIVDENLGGSDTLEALLAEAAKRSLPIILMAPIGSTASPKLHEQARTLLTKPIRRLYLLHALTVVLGSGE</sequence>
<dbReference type="AlphaFoldDB" id="A0A229NUN4"/>
<dbReference type="FunFam" id="3.30.565.10:FF:000010">
    <property type="entry name" value="Sensor histidine kinase RcsC"/>
    <property type="match status" value="1"/>
</dbReference>
<keyword evidence="7" id="KW-0418">Kinase</keyword>
<keyword evidence="16" id="KW-1185">Reference proteome</keyword>
<keyword evidence="8" id="KW-0067">ATP-binding</keyword>
<evidence type="ECO:0000256" key="12">
    <source>
        <dbReference type="SAM" id="Coils"/>
    </source>
</evidence>
<dbReference type="InterPro" id="IPR001789">
    <property type="entry name" value="Sig_transdc_resp-reg_receiver"/>
</dbReference>
<dbReference type="InterPro" id="IPR003594">
    <property type="entry name" value="HATPase_dom"/>
</dbReference>
<evidence type="ECO:0000256" key="5">
    <source>
        <dbReference type="ARBA" id="ARBA00022679"/>
    </source>
</evidence>
<dbReference type="EC" id="2.7.13.3" evidence="3"/>
<reference evidence="15 16" key="1">
    <citation type="submission" date="2017-07" db="EMBL/GenBank/DDBJ databases">
        <title>Paenibacillus herberti R33 genome sequencing and assembly.</title>
        <authorList>
            <person name="Su W."/>
        </authorList>
    </citation>
    <scope>NUCLEOTIDE SEQUENCE [LARGE SCALE GENOMIC DNA]</scope>
    <source>
        <strain evidence="15 16">R33</strain>
    </source>
</reference>
<keyword evidence="9" id="KW-0902">Two-component regulatory system</keyword>
<evidence type="ECO:0000256" key="1">
    <source>
        <dbReference type="ARBA" id="ARBA00000085"/>
    </source>
</evidence>
<dbReference type="Proteomes" id="UP000215145">
    <property type="component" value="Unassembled WGS sequence"/>
</dbReference>
<dbReference type="SMART" id="SM00388">
    <property type="entry name" value="HisKA"/>
    <property type="match status" value="1"/>
</dbReference>
<dbReference type="InterPro" id="IPR003018">
    <property type="entry name" value="GAF"/>
</dbReference>
<evidence type="ECO:0000256" key="11">
    <source>
        <dbReference type="PROSITE-ProRule" id="PRU00169"/>
    </source>
</evidence>
<evidence type="ECO:0000256" key="4">
    <source>
        <dbReference type="ARBA" id="ARBA00022553"/>
    </source>
</evidence>
<dbReference type="Pfam" id="PF02518">
    <property type="entry name" value="HATPase_c"/>
    <property type="match status" value="1"/>
</dbReference>
<feature type="domain" description="Response regulatory" evidence="14">
    <location>
        <begin position="437"/>
        <end position="549"/>
    </location>
</feature>
<dbReference type="CDD" id="cd00082">
    <property type="entry name" value="HisKA"/>
    <property type="match status" value="1"/>
</dbReference>
<evidence type="ECO:0000256" key="10">
    <source>
        <dbReference type="ARBA" id="ARBA00074306"/>
    </source>
</evidence>
<protein>
    <recommendedName>
        <fullName evidence="10">Circadian input-output histidine kinase CikA</fullName>
        <ecNumber evidence="3">2.7.13.3</ecNumber>
    </recommendedName>
</protein>
<evidence type="ECO:0000256" key="9">
    <source>
        <dbReference type="ARBA" id="ARBA00023012"/>
    </source>
</evidence>
<keyword evidence="6" id="KW-0547">Nucleotide-binding</keyword>
<dbReference type="SUPFAM" id="SSF52172">
    <property type="entry name" value="CheY-like"/>
    <property type="match status" value="1"/>
</dbReference>
<dbReference type="PRINTS" id="PR00344">
    <property type="entry name" value="BCTRLSENSOR"/>
</dbReference>
<dbReference type="EMBL" id="NMUQ01000003">
    <property type="protein sequence ID" value="OXM13606.1"/>
    <property type="molecule type" value="Genomic_DNA"/>
</dbReference>
<evidence type="ECO:0000313" key="15">
    <source>
        <dbReference type="EMBL" id="OXM13606.1"/>
    </source>
</evidence>
<dbReference type="RefSeq" id="WP_089526310.1">
    <property type="nucleotide sequence ID" value="NZ_NMUQ01000003.1"/>
</dbReference>
<dbReference type="SUPFAM" id="SSF55781">
    <property type="entry name" value="GAF domain-like"/>
    <property type="match status" value="1"/>
</dbReference>
<keyword evidence="4 11" id="KW-0597">Phosphoprotein</keyword>
<accession>A0A229NUN4</accession>
<name>A0A229NUN4_9BACL</name>
<dbReference type="Gene3D" id="1.10.287.130">
    <property type="match status" value="1"/>
</dbReference>
<evidence type="ECO:0000313" key="16">
    <source>
        <dbReference type="Proteomes" id="UP000215145"/>
    </source>
</evidence>
<dbReference type="Gene3D" id="3.30.565.10">
    <property type="entry name" value="Histidine kinase-like ATPase, C-terminal domain"/>
    <property type="match status" value="1"/>
</dbReference>
<dbReference type="Pfam" id="PF00512">
    <property type="entry name" value="HisKA"/>
    <property type="match status" value="1"/>
</dbReference>
<dbReference type="InterPro" id="IPR036097">
    <property type="entry name" value="HisK_dim/P_sf"/>
</dbReference>
<feature type="modified residue" description="4-aspartylphosphate" evidence="11">
    <location>
        <position position="487"/>
    </location>
</feature>
<feature type="domain" description="Histidine kinase" evidence="13">
    <location>
        <begin position="198"/>
        <end position="420"/>
    </location>
</feature>
<evidence type="ECO:0000256" key="6">
    <source>
        <dbReference type="ARBA" id="ARBA00022741"/>
    </source>
</evidence>
<dbReference type="GO" id="GO:0005524">
    <property type="term" value="F:ATP binding"/>
    <property type="evidence" value="ECO:0007669"/>
    <property type="project" value="UniProtKB-KW"/>
</dbReference>
<dbReference type="PROSITE" id="PS50109">
    <property type="entry name" value="HIS_KIN"/>
    <property type="match status" value="1"/>
</dbReference>
<evidence type="ECO:0000256" key="8">
    <source>
        <dbReference type="ARBA" id="ARBA00022840"/>
    </source>
</evidence>
<dbReference type="InterPro" id="IPR003661">
    <property type="entry name" value="HisK_dim/P_dom"/>
</dbReference>
<dbReference type="InterPro" id="IPR004358">
    <property type="entry name" value="Sig_transdc_His_kin-like_C"/>
</dbReference>
<dbReference type="InterPro" id="IPR011006">
    <property type="entry name" value="CheY-like_superfamily"/>
</dbReference>
<dbReference type="SUPFAM" id="SSF47384">
    <property type="entry name" value="Homodimeric domain of signal transducing histidine kinase"/>
    <property type="match status" value="1"/>
</dbReference>
<comment type="similarity">
    <text evidence="2">In the N-terminal section; belongs to the phytochrome family.</text>
</comment>
<gene>
    <name evidence="15" type="ORF">CGZ75_21520</name>
</gene>
<dbReference type="PANTHER" id="PTHR45339:SF5">
    <property type="entry name" value="HISTIDINE KINASE"/>
    <property type="match status" value="1"/>
</dbReference>
<dbReference type="GO" id="GO:0000155">
    <property type="term" value="F:phosphorelay sensor kinase activity"/>
    <property type="evidence" value="ECO:0007669"/>
    <property type="project" value="InterPro"/>
</dbReference>
<dbReference type="SMART" id="SM00448">
    <property type="entry name" value="REC"/>
    <property type="match status" value="1"/>
</dbReference>
<dbReference type="OrthoDB" id="2676347at2"/>
<evidence type="ECO:0000256" key="3">
    <source>
        <dbReference type="ARBA" id="ARBA00012438"/>
    </source>
</evidence>
<evidence type="ECO:0000259" key="13">
    <source>
        <dbReference type="PROSITE" id="PS50109"/>
    </source>
</evidence>
<dbReference type="InterPro" id="IPR036890">
    <property type="entry name" value="HATPase_C_sf"/>
</dbReference>
<dbReference type="SMART" id="SM00387">
    <property type="entry name" value="HATPase_c"/>
    <property type="match status" value="1"/>
</dbReference>
<feature type="coiled-coil region" evidence="12">
    <location>
        <begin position="161"/>
        <end position="188"/>
    </location>
</feature>
<dbReference type="Gene3D" id="3.40.50.2300">
    <property type="match status" value="1"/>
</dbReference>
<dbReference type="InterPro" id="IPR029016">
    <property type="entry name" value="GAF-like_dom_sf"/>
</dbReference>
<proteinExistence type="inferred from homology"/>
<dbReference type="CDD" id="cd16922">
    <property type="entry name" value="HATPase_EvgS-ArcB-TorS-like"/>
    <property type="match status" value="1"/>
</dbReference>
<evidence type="ECO:0000259" key="14">
    <source>
        <dbReference type="PROSITE" id="PS50110"/>
    </source>
</evidence>
<keyword evidence="12" id="KW-0175">Coiled coil</keyword>
<dbReference type="SUPFAM" id="SSF55874">
    <property type="entry name" value="ATPase domain of HSP90 chaperone/DNA topoisomerase II/histidine kinase"/>
    <property type="match status" value="1"/>
</dbReference>
<evidence type="ECO:0000256" key="7">
    <source>
        <dbReference type="ARBA" id="ARBA00022777"/>
    </source>
</evidence>